<evidence type="ECO:0000313" key="12">
    <source>
        <dbReference type="Proteomes" id="UP000198850"/>
    </source>
</evidence>
<keyword evidence="2" id="KW-0813">Transport</keyword>
<dbReference type="GO" id="GO:0006826">
    <property type="term" value="P:iron ion transport"/>
    <property type="evidence" value="ECO:0007669"/>
    <property type="project" value="UniProtKB-KW"/>
</dbReference>
<comment type="subcellular location">
    <subcellularLocation>
        <location evidence="1">Cell membrane</location>
        <topology evidence="1">Peripheral membrane protein</topology>
    </subcellularLocation>
</comment>
<gene>
    <name evidence="11" type="ORF">SAMN05443550_10371</name>
</gene>
<evidence type="ECO:0000259" key="10">
    <source>
        <dbReference type="PROSITE" id="PS50893"/>
    </source>
</evidence>
<dbReference type="PROSITE" id="PS50893">
    <property type="entry name" value="ABC_TRANSPORTER_2"/>
    <property type="match status" value="1"/>
</dbReference>
<accession>A0A1H4ARF2</accession>
<dbReference type="RefSeq" id="WP_090555742.1">
    <property type="nucleotide sequence ID" value="NZ_FNRA01000003.1"/>
</dbReference>
<feature type="domain" description="ABC transporter" evidence="10">
    <location>
        <begin position="8"/>
        <end position="249"/>
    </location>
</feature>
<protein>
    <submittedName>
        <fullName evidence="11">Iron complex transport system ATP-binding protein</fullName>
    </submittedName>
</protein>
<dbReference type="GO" id="GO:0016887">
    <property type="term" value="F:ATP hydrolysis activity"/>
    <property type="evidence" value="ECO:0007669"/>
    <property type="project" value="InterPro"/>
</dbReference>
<dbReference type="Proteomes" id="UP000198850">
    <property type="component" value="Unassembled WGS sequence"/>
</dbReference>
<dbReference type="GO" id="GO:0005524">
    <property type="term" value="F:ATP binding"/>
    <property type="evidence" value="ECO:0007669"/>
    <property type="project" value="UniProtKB-KW"/>
</dbReference>
<dbReference type="Pfam" id="PF00005">
    <property type="entry name" value="ABC_tran"/>
    <property type="match status" value="1"/>
</dbReference>
<evidence type="ECO:0000256" key="7">
    <source>
        <dbReference type="ARBA" id="ARBA00023004"/>
    </source>
</evidence>
<evidence type="ECO:0000256" key="4">
    <source>
        <dbReference type="ARBA" id="ARBA00022496"/>
    </source>
</evidence>
<keyword evidence="8" id="KW-0406">Ion transport</keyword>
<evidence type="ECO:0000256" key="8">
    <source>
        <dbReference type="ARBA" id="ARBA00023065"/>
    </source>
</evidence>
<dbReference type="SMART" id="SM00382">
    <property type="entry name" value="AAA"/>
    <property type="match status" value="1"/>
</dbReference>
<dbReference type="SUPFAM" id="SSF52540">
    <property type="entry name" value="P-loop containing nucleoside triphosphate hydrolases"/>
    <property type="match status" value="1"/>
</dbReference>
<sequence>MEKQQAILHTTALTIGYHPGTSHLKVIAGPLNLSLYAGQLICLLGPNGCGKSTLLRTVSGLQKAVSGNIQLEGKDLKGLKPADIARQISLVLTDNVRSGNLDVYSLISLGRYPYSGWLGILNQTDKTAIDYAIDATGTAAFLNRKMDSLSDGECQKVMLARAIAQDTPLIILDEPTAHLDLPSRIQLMRLLHQLAKETGKAILISTHELDLALQVADQIWLMDSGGHLAAGLPEELILDGSFQQAFDKDGLSFDAATGTFHIHHPRKEELSVTGEGTAAFWTRKALIRKGYAVTPAAVRRITVSEEGGLMFWLLDTGGDKLSFNTLSSLLHALDQPGIT</sequence>
<dbReference type="InterPro" id="IPR051535">
    <property type="entry name" value="Siderophore_ABC-ATPase"/>
</dbReference>
<keyword evidence="3" id="KW-1003">Cell membrane</keyword>
<dbReference type="STRING" id="425514.SAMN05443550_10371"/>
<dbReference type="EMBL" id="FNRA01000003">
    <property type="protein sequence ID" value="SEA38525.1"/>
    <property type="molecule type" value="Genomic_DNA"/>
</dbReference>
<evidence type="ECO:0000256" key="6">
    <source>
        <dbReference type="ARBA" id="ARBA00022840"/>
    </source>
</evidence>
<dbReference type="InterPro" id="IPR027417">
    <property type="entry name" value="P-loop_NTPase"/>
</dbReference>
<reference evidence="11 12" key="1">
    <citation type="submission" date="2016-10" db="EMBL/GenBank/DDBJ databases">
        <authorList>
            <person name="de Groot N.N."/>
        </authorList>
    </citation>
    <scope>NUCLEOTIDE SEQUENCE [LARGE SCALE GENOMIC DNA]</scope>
    <source>
        <strain evidence="11 12">DSM 19033</strain>
    </source>
</reference>
<dbReference type="InterPro" id="IPR003593">
    <property type="entry name" value="AAA+_ATPase"/>
</dbReference>
<evidence type="ECO:0000256" key="5">
    <source>
        <dbReference type="ARBA" id="ARBA00022741"/>
    </source>
</evidence>
<dbReference type="GO" id="GO:0005886">
    <property type="term" value="C:plasma membrane"/>
    <property type="evidence" value="ECO:0007669"/>
    <property type="project" value="UniProtKB-SubCell"/>
</dbReference>
<dbReference type="InterPro" id="IPR003439">
    <property type="entry name" value="ABC_transporter-like_ATP-bd"/>
</dbReference>
<evidence type="ECO:0000256" key="2">
    <source>
        <dbReference type="ARBA" id="ARBA00022448"/>
    </source>
</evidence>
<name>A0A1H4ARF2_9SPHI</name>
<dbReference type="CDD" id="cd03214">
    <property type="entry name" value="ABC_Iron-Siderophores_B12_Hemin"/>
    <property type="match status" value="1"/>
</dbReference>
<keyword evidence="6 11" id="KW-0067">ATP-binding</keyword>
<organism evidence="11 12">
    <name type="scientific">Pedobacter hartonius</name>
    <dbReference type="NCBI Taxonomy" id="425514"/>
    <lineage>
        <taxon>Bacteria</taxon>
        <taxon>Pseudomonadati</taxon>
        <taxon>Bacteroidota</taxon>
        <taxon>Sphingobacteriia</taxon>
        <taxon>Sphingobacteriales</taxon>
        <taxon>Sphingobacteriaceae</taxon>
        <taxon>Pedobacter</taxon>
    </lineage>
</organism>
<evidence type="ECO:0000313" key="11">
    <source>
        <dbReference type="EMBL" id="SEA38525.1"/>
    </source>
</evidence>
<evidence type="ECO:0000256" key="9">
    <source>
        <dbReference type="ARBA" id="ARBA00023136"/>
    </source>
</evidence>
<keyword evidence="7" id="KW-0408">Iron</keyword>
<evidence type="ECO:0000256" key="1">
    <source>
        <dbReference type="ARBA" id="ARBA00004202"/>
    </source>
</evidence>
<dbReference type="Gene3D" id="3.40.50.300">
    <property type="entry name" value="P-loop containing nucleotide triphosphate hydrolases"/>
    <property type="match status" value="1"/>
</dbReference>
<keyword evidence="12" id="KW-1185">Reference proteome</keyword>
<dbReference type="AlphaFoldDB" id="A0A1H4ARF2"/>
<evidence type="ECO:0000256" key="3">
    <source>
        <dbReference type="ARBA" id="ARBA00022475"/>
    </source>
</evidence>
<keyword evidence="5" id="KW-0547">Nucleotide-binding</keyword>
<dbReference type="PANTHER" id="PTHR42771:SF2">
    <property type="entry name" value="IRON(3+)-HYDROXAMATE IMPORT ATP-BINDING PROTEIN FHUC"/>
    <property type="match status" value="1"/>
</dbReference>
<keyword evidence="9" id="KW-0472">Membrane</keyword>
<proteinExistence type="predicted"/>
<keyword evidence="4" id="KW-0410">Iron transport</keyword>
<dbReference type="OrthoDB" id="9806726at2"/>
<dbReference type="PANTHER" id="PTHR42771">
    <property type="entry name" value="IRON(3+)-HYDROXAMATE IMPORT ATP-BINDING PROTEIN FHUC"/>
    <property type="match status" value="1"/>
</dbReference>